<evidence type="ECO:0000313" key="2">
    <source>
        <dbReference type="EMBL" id="MFC6147198.1"/>
    </source>
</evidence>
<accession>A0ABW1QFE7</accession>
<dbReference type="Pfam" id="PF26563">
    <property type="entry name" value="Rv3660c_N"/>
    <property type="match status" value="1"/>
</dbReference>
<dbReference type="EMBL" id="JBHSQE010000009">
    <property type="protein sequence ID" value="MFC6147198.1"/>
    <property type="molecule type" value="Genomic_DNA"/>
</dbReference>
<dbReference type="InterPro" id="IPR059050">
    <property type="entry name" value="Rv3660c_N"/>
</dbReference>
<sequence length="357" mass="36326">MTSTFVLVAVSDPVIHPEATHVAAATGHDVIDTIDPREITRLLPRAHAALVDADIARHIATLPRRAGVHVLAADPGPVDWQAAMQAHAENAWVVPAQAPELLGALGHARAPADPAAAPASAAGTVIAVCGAAGGAGASTLAAALARVATRSHPTTLLDAVDHSGGLDLLLGVEETPGIRWPELRLGEGTVDAVDLRAALPVTPDGITCLSAARSTIADPFSLTPELVRPVLQALQDSAGVTIVDTPSHGPVADAVADSCDHVVLLIPAEVRAAAAAAGLVSGFGARRCTVAGVLRHRSWSGLSRADVEKITRCEILSTLGTVSRLSRSVELGGLPQRLPAPLATTARLVLESAGVAL</sequence>
<feature type="domain" description="Rv3660c-like CheY-like N-terminal" evidence="1">
    <location>
        <begin position="10"/>
        <end position="112"/>
    </location>
</feature>
<reference evidence="3" key="1">
    <citation type="journal article" date="2019" name="Int. J. Syst. Evol. Microbiol.">
        <title>The Global Catalogue of Microorganisms (GCM) 10K type strain sequencing project: providing services to taxonomists for standard genome sequencing and annotation.</title>
        <authorList>
            <consortium name="The Broad Institute Genomics Platform"/>
            <consortium name="The Broad Institute Genome Sequencing Center for Infectious Disease"/>
            <person name="Wu L."/>
            <person name="Ma J."/>
        </authorList>
    </citation>
    <scope>NUCLEOTIDE SEQUENCE [LARGE SCALE GENOMIC DNA]</scope>
    <source>
        <strain evidence="3">CCUG 51943</strain>
    </source>
</reference>
<dbReference type="InterPro" id="IPR027417">
    <property type="entry name" value="P-loop_NTPase"/>
</dbReference>
<dbReference type="InterPro" id="IPR022521">
    <property type="entry name" value="Rv3660c"/>
</dbReference>
<dbReference type="Gene3D" id="3.40.50.300">
    <property type="entry name" value="P-loop containing nucleotide triphosphate hydrolases"/>
    <property type="match status" value="1"/>
</dbReference>
<proteinExistence type="predicted"/>
<name>A0ABW1QFE7_9CORY</name>
<dbReference type="Proteomes" id="UP001596244">
    <property type="component" value="Unassembled WGS sequence"/>
</dbReference>
<gene>
    <name evidence="2" type="primary">ssd</name>
    <name evidence="2" type="ORF">ACFPUZ_10335</name>
</gene>
<comment type="caution">
    <text evidence="2">The sequence shown here is derived from an EMBL/GenBank/DDBJ whole genome shotgun (WGS) entry which is preliminary data.</text>
</comment>
<keyword evidence="3" id="KW-1185">Reference proteome</keyword>
<evidence type="ECO:0000313" key="3">
    <source>
        <dbReference type="Proteomes" id="UP001596244"/>
    </source>
</evidence>
<dbReference type="SUPFAM" id="SSF52540">
    <property type="entry name" value="P-loop containing nucleoside triphosphate hydrolases"/>
    <property type="match status" value="1"/>
</dbReference>
<organism evidence="2 3">
    <name type="scientific">Corynebacterium nasicanis</name>
    <dbReference type="NCBI Taxonomy" id="1448267"/>
    <lineage>
        <taxon>Bacteria</taxon>
        <taxon>Bacillati</taxon>
        <taxon>Actinomycetota</taxon>
        <taxon>Actinomycetes</taxon>
        <taxon>Mycobacteriales</taxon>
        <taxon>Corynebacteriaceae</taxon>
        <taxon>Corynebacterium</taxon>
    </lineage>
</organism>
<dbReference type="RefSeq" id="WP_377001825.1">
    <property type="nucleotide sequence ID" value="NZ_JBHSQE010000009.1"/>
</dbReference>
<protein>
    <submittedName>
        <fullName evidence="2">Septum site-determining protein Ssd</fullName>
    </submittedName>
</protein>
<evidence type="ECO:0000259" key="1">
    <source>
        <dbReference type="Pfam" id="PF26563"/>
    </source>
</evidence>
<dbReference type="NCBIfam" id="TIGR03815">
    <property type="entry name" value="CpaE_hom_Actino"/>
    <property type="match status" value="1"/>
</dbReference>